<dbReference type="InterPro" id="IPR023152">
    <property type="entry name" value="RasGAP_CS"/>
</dbReference>
<evidence type="ECO:0000313" key="5">
    <source>
        <dbReference type="EMBL" id="KZV83533.1"/>
    </source>
</evidence>
<feature type="domain" description="Ras-GAP" evidence="4">
    <location>
        <begin position="1269"/>
        <end position="1464"/>
    </location>
</feature>
<dbReference type="Gene3D" id="2.30.29.30">
    <property type="entry name" value="Pleckstrin-homology domain (PH domain)/Phosphotyrosine-binding domain (PTB)"/>
    <property type="match status" value="1"/>
</dbReference>
<dbReference type="SUPFAM" id="SSF48371">
    <property type="entry name" value="ARM repeat"/>
    <property type="match status" value="1"/>
</dbReference>
<reference evidence="5 6" key="1">
    <citation type="journal article" date="2016" name="Mol. Biol. Evol.">
        <title>Comparative Genomics of Early-Diverging Mushroom-Forming Fungi Provides Insights into the Origins of Lignocellulose Decay Capabilities.</title>
        <authorList>
            <person name="Nagy L.G."/>
            <person name="Riley R."/>
            <person name="Tritt A."/>
            <person name="Adam C."/>
            <person name="Daum C."/>
            <person name="Floudas D."/>
            <person name="Sun H."/>
            <person name="Yadav J.S."/>
            <person name="Pangilinan J."/>
            <person name="Larsson K.H."/>
            <person name="Matsuura K."/>
            <person name="Barry K."/>
            <person name="Labutti K."/>
            <person name="Kuo R."/>
            <person name="Ohm R.A."/>
            <person name="Bhattacharya S.S."/>
            <person name="Shirouzu T."/>
            <person name="Yoshinaga Y."/>
            <person name="Martin F.M."/>
            <person name="Grigoriev I.V."/>
            <person name="Hibbett D.S."/>
        </authorList>
    </citation>
    <scope>NUCLEOTIDE SEQUENCE [LARGE SCALE GENOMIC DNA]</scope>
    <source>
        <strain evidence="5 6">HHB12029</strain>
    </source>
</reference>
<accession>A0A165CZW8</accession>
<name>A0A165CZW8_EXIGL</name>
<evidence type="ECO:0000256" key="1">
    <source>
        <dbReference type="ARBA" id="ARBA00022468"/>
    </source>
</evidence>
<feature type="compositionally biased region" description="Polar residues" evidence="3">
    <location>
        <begin position="1"/>
        <end position="17"/>
    </location>
</feature>
<proteinExistence type="predicted"/>
<dbReference type="STRING" id="1314781.A0A165CZW8"/>
<feature type="region of interest" description="Disordered" evidence="3">
    <location>
        <begin position="163"/>
        <end position="186"/>
    </location>
</feature>
<evidence type="ECO:0000259" key="4">
    <source>
        <dbReference type="PROSITE" id="PS50018"/>
    </source>
</evidence>
<dbReference type="Gene3D" id="3.40.525.10">
    <property type="entry name" value="CRAL-TRIO lipid binding domain"/>
    <property type="match status" value="1"/>
</dbReference>
<dbReference type="PROSITE" id="PS00509">
    <property type="entry name" value="RAS_GTPASE_ACTIV_1"/>
    <property type="match status" value="1"/>
</dbReference>
<dbReference type="PANTHER" id="PTHR10194">
    <property type="entry name" value="RAS GTPASE-ACTIVATING PROTEINS"/>
    <property type="match status" value="1"/>
</dbReference>
<evidence type="ECO:0000313" key="6">
    <source>
        <dbReference type="Proteomes" id="UP000077266"/>
    </source>
</evidence>
<feature type="region of interest" description="Disordered" evidence="3">
    <location>
        <begin position="1"/>
        <end position="57"/>
    </location>
</feature>
<keyword evidence="1" id="KW-0343">GTPase activation</keyword>
<dbReference type="EMBL" id="KV426266">
    <property type="protein sequence ID" value="KZV83533.1"/>
    <property type="molecule type" value="Genomic_DNA"/>
</dbReference>
<dbReference type="CDD" id="cd05392">
    <property type="entry name" value="RasGAP_Neurofibromin_like"/>
    <property type="match status" value="1"/>
</dbReference>
<dbReference type="Proteomes" id="UP000077266">
    <property type="component" value="Unassembled WGS sequence"/>
</dbReference>
<evidence type="ECO:0000256" key="3">
    <source>
        <dbReference type="SAM" id="MobiDB-lite"/>
    </source>
</evidence>
<dbReference type="PROSITE" id="PS50018">
    <property type="entry name" value="RAS_GTPASE_ACTIV_2"/>
    <property type="match status" value="1"/>
</dbReference>
<sequence length="2651" mass="295796">MPPLSMSFQARRTSAHNMSPAPTPNGNKHRPTESTSQVSITDSVSLPHHHSGSSLVAPAAGSNWQDKLLTAFFKQIRDKLPCYSGKSLHELESDEPMSRSVDALIYMTRSRLGQIAWLLLELLEKLSKQTHDPSEKWRQDVLQSQLFVIKILSAALTAQWDLEREKQKPGSKRGAHPSEVPAEDWVDPPAMQDETAAYIISIMNLYIRQTRHAVERPPEFLHMTNDTSFHSFECLGELDDETTPPTVSGSNNSLNRLILKYAARIVFHVSASNWPRVYQRIRKGIHQLAGATDESSDMADMWLMAYCCMDRTRLVQILQELSSLLVNMRLEGQIAVAQALRLALWSWINVFPDEFSDAAVNPRKLEGAAERLYDVMQQLVDAERRIAFWPTLTILLAASPERCKQLETVLTYGIGTATSKTKSRAKPTRLAAWTEVHKMLGATSKVAELAMAVFVKLCKCGVVVPPELESPIRSLAPDIAQELSTRIITPPPPLRPYYDTVEHPIDIGLYSDVLVAVFRSSPQTAISQLFLPSLNALRSDAVKTVVVKACLTLVLDARRMPHQPSIEPLYQCASRIRQIYIASCRRQHELSDVGQPIRASNRPSAKKYYEDDSTSERDLFLLACHALWRTDLRFLFHDTSTEDVIEIGVAGMDLLRQQSEPEVQLSVSRTMAMLFLSSSAISSDSPIYEAARLYHRRSTSEVLTTCVTLMLQKPFDTNSNRILMPHILMVLTRYADDAYPEDEDAPWKYSPDRLPGFLAVEFALAIALASPGMDVTLQAAHGLQLLARAERHERAPRPPLPGPEEQLKRWAVYEQIGEERFNYVGRMAYQKRLRQLFRVVSPPNPFNLALFNYCFARWLELSQSVVQPAESTNAALKAGWQNLTFALAGMVGGCIALEGENTEIRSLAKYMPQHLEHVATLPNNPPMLARQFISELMDMLDNENAVIRETAKDALGSELHPRLFPVLLQQIERSVNRAGADPERPDDGIALLFEQCMCVLKAMFDRIDTPPELSKLNVDISRMMLILSRFINRGNDNSRACFRARIKFCQLCDSLMAKRNFLTIRKESSLRNEIVDRLFVWIKDSQALRSIDPSYTRLQAECDGACLNTAVNMLEKMRLEPPESATSSDTANLLSRTFYRYLTEMQLMAGIHSMGSMKSEDDIAESFNSSLRTTRDEPAIRALVVKGVVNMLQANPDAGTKHCLALGFHDDLRLRILFCHIFARALASGRKLESPATVTPPPQRNQLCEMLRESDMLALAVCEICPANEVDVVIPVLLNVFDTRDSLLRLMKSAIDREVARTESDKELFRSNTVCTRLLGAFAKMQGYNYLRKVIQPVVEQLQAMPAGQSVEVDPIKASNATEEELKQNMANLKVIAQALLDIICDSTPLMPPIMMDVCKHITDTVGNVWPASRQTALGAFLFLRFICPAIVAPHTVDIDVPKENNEIRRGLILMTKIIQNLANNVLFGKEQFLTDLNPFLNENARKVQAFQETVARGTSEGDHRVGTADIGTYFDETDAIVLQRFFQLHADKVGKELLSYQGHDSSNMGKKTWDMLCTALVELGQPIERPQLIPLDSQRHPKLLDFLQRNQHRSTESVRQLFTETSTDPERSLVFMLALSRLNAETDDLELVLLQIFKTLLEFSAHQQPFEIVIDCTMFAPSSELPLPWIKYLIELIPSDLALQFQTAYVVNTNGAAQLYLRKVLHALANVPFGKQITAINSLEDLADVLPLSSVAAIDSSASLDGETKESFPEVYQVLRGAARIPVTFQLGTTHIRITSTKAQQIFPGVQCKTTEIIPLSDIGDVTPYSSDRSPEFTIRRQRQGGTLIFASDSRDVIMKAIRLAKTRQKSQETMSIDRSSRNVVLSATLINVGLLHLCNDEEMLRSAAYDLLCALCTYLDYDGSPILPSRGGFVPQNATAVSLPFSETLSRFAPQLTLDFLFEFCIAFDKLSAGQKTISMQCIAPWLRNLPMFMNPLNPLYEQSTSKLRDCMRFLIDLTVKDSEIYPLAQRHVWSEIGRLDSGFISLALDELIRAAVDGGIGSLRCELVADTLVSLSTVTVRGKVITRLRKAFSKTSLTHTRNLIDNPAWPEIAALTRLALVVSYNTRNPIQTQLFVPETAHLITILASVGTVIMRTSVHGLALNLIQSLFASRLDHAQSAEQLRVLLDVATSPETLRSFGLSRTDQSSEFNAAETFNDVEAVDALENITKLLVKVIAAAAPSIALQNVWRARWMSLVVSTAFQISPYIQGRAFTVLGVLARSDVDDDLLYQILVAFRKALQMGEEVEAPYIVSMIRCLTNVMPALPASSRYLPQLFWIPVTLLQTPNAVIFKESLRLLEAVVRTMQGHQLFAENDGLVNYMLDTRDSFADLIPQFEQVEGLNFDVSFTFSLTTLIYRGIRVASMREASQSTLRTLLRVTTRSSPVDGEPRTALDPDAVAYFIALFPWATSSREQVAELLREADLPPEQWLPPPNQGNNARTGSTLALPAELLGVMDHAATALQAVGLVSMMEATSSPTPSERANMMRFIGDVGKSWPEYSMMACAHRLETLPETVHDLFSDNVDPALVQVASALIKMTLDEAATIGGGPAGSSVATLEAISESRQTLRTSLEEIKMHGILEARPFSRESGGRVMEQVSDMIGVIVETS</sequence>
<gene>
    <name evidence="5" type="ORF">EXIGLDRAFT_655936</name>
</gene>
<protein>
    <recommendedName>
        <fullName evidence="4">Ras-GAP domain-containing protein</fullName>
    </recommendedName>
</protein>
<dbReference type="Pfam" id="PF00616">
    <property type="entry name" value="RasGAP"/>
    <property type="match status" value="1"/>
</dbReference>
<dbReference type="GO" id="GO:0005096">
    <property type="term" value="F:GTPase activator activity"/>
    <property type="evidence" value="ECO:0007669"/>
    <property type="project" value="UniProtKB-KW"/>
</dbReference>
<dbReference type="InterPro" id="IPR001936">
    <property type="entry name" value="RasGAP_dom"/>
</dbReference>
<dbReference type="InterPro" id="IPR001251">
    <property type="entry name" value="CRAL-TRIO_dom"/>
</dbReference>
<dbReference type="Pfam" id="PF13716">
    <property type="entry name" value="CRAL_TRIO_2"/>
    <property type="match status" value="1"/>
</dbReference>
<dbReference type="InterPro" id="IPR011993">
    <property type="entry name" value="PH-like_dom_sf"/>
</dbReference>
<dbReference type="InterPro" id="IPR039360">
    <property type="entry name" value="Ras_GTPase"/>
</dbReference>
<dbReference type="PANTHER" id="PTHR10194:SF142">
    <property type="entry name" value="NEUROFIBROMIN"/>
    <property type="match status" value="1"/>
</dbReference>
<dbReference type="InterPro" id="IPR036865">
    <property type="entry name" value="CRAL-TRIO_dom_sf"/>
</dbReference>
<dbReference type="SMART" id="SM00323">
    <property type="entry name" value="RasGAP"/>
    <property type="match status" value="1"/>
</dbReference>
<dbReference type="OrthoDB" id="28245at2759"/>
<evidence type="ECO:0000256" key="2">
    <source>
        <dbReference type="ARBA" id="ARBA00022553"/>
    </source>
</evidence>
<keyword evidence="2" id="KW-0597">Phosphoprotein</keyword>
<dbReference type="InterPro" id="IPR008936">
    <property type="entry name" value="Rho_GTPase_activation_prot"/>
</dbReference>
<dbReference type="Gene3D" id="1.10.506.10">
    <property type="entry name" value="GTPase Activation - p120gap, domain 1"/>
    <property type="match status" value="2"/>
</dbReference>
<organism evidence="5 6">
    <name type="scientific">Exidia glandulosa HHB12029</name>
    <dbReference type="NCBI Taxonomy" id="1314781"/>
    <lineage>
        <taxon>Eukaryota</taxon>
        <taxon>Fungi</taxon>
        <taxon>Dikarya</taxon>
        <taxon>Basidiomycota</taxon>
        <taxon>Agaricomycotina</taxon>
        <taxon>Agaricomycetes</taxon>
        <taxon>Auriculariales</taxon>
        <taxon>Exidiaceae</taxon>
        <taxon>Exidia</taxon>
    </lineage>
</organism>
<dbReference type="InParanoid" id="A0A165CZW8"/>
<keyword evidence="6" id="KW-1185">Reference proteome</keyword>
<feature type="compositionally biased region" description="Polar residues" evidence="3">
    <location>
        <begin position="33"/>
        <end position="44"/>
    </location>
</feature>
<dbReference type="SUPFAM" id="SSF48350">
    <property type="entry name" value="GTPase activation domain, GAP"/>
    <property type="match status" value="1"/>
</dbReference>
<dbReference type="InterPro" id="IPR016024">
    <property type="entry name" value="ARM-type_fold"/>
</dbReference>